<dbReference type="SMART" id="SM00421">
    <property type="entry name" value="HTH_LUXR"/>
    <property type="match status" value="1"/>
</dbReference>
<protein>
    <submittedName>
        <fullName evidence="5">HTH-type transcriptional regulator MalT</fullName>
    </submittedName>
</protein>
<dbReference type="OrthoDB" id="343383at2"/>
<dbReference type="PROSITE" id="PS50043">
    <property type="entry name" value="HTH_LUXR_2"/>
    <property type="match status" value="1"/>
</dbReference>
<reference evidence="5 6" key="1">
    <citation type="submission" date="2016-06" db="EMBL/GenBank/DDBJ databases">
        <authorList>
            <person name="Kjaerup R.B."/>
            <person name="Dalgaard T.S."/>
            <person name="Juul-Madsen H.R."/>
        </authorList>
    </citation>
    <scope>NUCLEOTIDE SEQUENCE [LARGE SCALE GENOMIC DNA]</scope>
    <source>
        <strain evidence="5 6">CECT 5080</strain>
    </source>
</reference>
<dbReference type="Pfam" id="PF00196">
    <property type="entry name" value="GerE"/>
    <property type="match status" value="1"/>
</dbReference>
<evidence type="ECO:0000256" key="2">
    <source>
        <dbReference type="ARBA" id="ARBA00023125"/>
    </source>
</evidence>
<dbReference type="CDD" id="cd06170">
    <property type="entry name" value="LuxR_C_like"/>
    <property type="match status" value="1"/>
</dbReference>
<name>A0A1A8TAD4_9GAMM</name>
<dbReference type="Gene3D" id="1.10.10.10">
    <property type="entry name" value="Winged helix-like DNA-binding domain superfamily/Winged helix DNA-binding domain"/>
    <property type="match status" value="1"/>
</dbReference>
<dbReference type="GO" id="GO:0006355">
    <property type="term" value="P:regulation of DNA-templated transcription"/>
    <property type="evidence" value="ECO:0007669"/>
    <property type="project" value="InterPro"/>
</dbReference>
<evidence type="ECO:0000259" key="4">
    <source>
        <dbReference type="PROSITE" id="PS50043"/>
    </source>
</evidence>
<accession>A0A1A8TAD4</accession>
<dbReference type="AlphaFoldDB" id="A0A1A8TAD4"/>
<dbReference type="InterPro" id="IPR000792">
    <property type="entry name" value="Tscrpt_reg_LuxR_C"/>
</dbReference>
<dbReference type="InterPro" id="IPR036388">
    <property type="entry name" value="WH-like_DNA-bd_sf"/>
</dbReference>
<dbReference type="PROSITE" id="PS00622">
    <property type="entry name" value="HTH_LUXR_1"/>
    <property type="match status" value="1"/>
</dbReference>
<dbReference type="EMBL" id="FLOC01000006">
    <property type="protein sequence ID" value="SBS29024.1"/>
    <property type="molecule type" value="Genomic_DNA"/>
</dbReference>
<evidence type="ECO:0000256" key="1">
    <source>
        <dbReference type="ARBA" id="ARBA00023015"/>
    </source>
</evidence>
<dbReference type="PANTHER" id="PTHR44688:SF16">
    <property type="entry name" value="DNA-BINDING TRANSCRIPTIONAL ACTIVATOR DEVR_DOSR"/>
    <property type="match status" value="1"/>
</dbReference>
<evidence type="ECO:0000256" key="3">
    <source>
        <dbReference type="ARBA" id="ARBA00023163"/>
    </source>
</evidence>
<dbReference type="PRINTS" id="PR00038">
    <property type="entry name" value="HTHLUXR"/>
</dbReference>
<dbReference type="SUPFAM" id="SSF46894">
    <property type="entry name" value="C-terminal effector domain of the bipartite response regulators"/>
    <property type="match status" value="1"/>
</dbReference>
<keyword evidence="2" id="KW-0238">DNA-binding</keyword>
<feature type="domain" description="HTH luxR-type" evidence="4">
    <location>
        <begin position="199"/>
        <end position="264"/>
    </location>
</feature>
<organism evidence="5 6">
    <name type="scientific">Marinomonas aquimarina</name>
    <dbReference type="NCBI Taxonomy" id="295068"/>
    <lineage>
        <taxon>Bacteria</taxon>
        <taxon>Pseudomonadati</taxon>
        <taxon>Pseudomonadota</taxon>
        <taxon>Gammaproteobacteria</taxon>
        <taxon>Oceanospirillales</taxon>
        <taxon>Oceanospirillaceae</taxon>
        <taxon>Marinomonas</taxon>
    </lineage>
</organism>
<keyword evidence="1" id="KW-0805">Transcription regulation</keyword>
<evidence type="ECO:0000313" key="6">
    <source>
        <dbReference type="Proteomes" id="UP000092627"/>
    </source>
</evidence>
<keyword evidence="3" id="KW-0804">Transcription</keyword>
<dbReference type="STRING" id="295068.MAQ5080_01265"/>
<dbReference type="InterPro" id="IPR016032">
    <property type="entry name" value="Sig_transdc_resp-reg_C-effctor"/>
</dbReference>
<keyword evidence="6" id="KW-1185">Reference proteome</keyword>
<gene>
    <name evidence="5" type="primary">malT</name>
    <name evidence="5" type="ORF">MAQ5080_01265</name>
</gene>
<dbReference type="PANTHER" id="PTHR44688">
    <property type="entry name" value="DNA-BINDING TRANSCRIPTIONAL ACTIVATOR DEVR_DOSR"/>
    <property type="match status" value="1"/>
</dbReference>
<proteinExistence type="predicted"/>
<dbReference type="Proteomes" id="UP000092627">
    <property type="component" value="Unassembled WGS sequence"/>
</dbReference>
<evidence type="ECO:0000313" key="5">
    <source>
        <dbReference type="EMBL" id="SBS29024.1"/>
    </source>
</evidence>
<sequence length="272" mass="30819">MVQRAHLGQQDSAELIKDLSLLTNHIRLPNFPAVLQQVLGKLCYFDTLIMVAYKQALKPLLIHPRDPAEQSATLRFYLNQAYLLDPLFNAIQQDVASGVYRLADMAPDSFQDTEYFQTCYQEFGLEDEINLIVELDKDTRCAISLGRKQSAGEIQHNELKQLKLVFPMLEALMRQFWWLQAGEFTQQTPPSAPMQQALKSFAQGVLTDREQEVLGLLLKGHSSKSIGEDLGISAGTVKVHRKNIHAKLNTSSQSEIFTLFLSHLEHMEHSPK</sequence>
<dbReference type="RefSeq" id="WP_067207949.1">
    <property type="nucleotide sequence ID" value="NZ_FLOC01000006.1"/>
</dbReference>
<dbReference type="GO" id="GO:0003677">
    <property type="term" value="F:DNA binding"/>
    <property type="evidence" value="ECO:0007669"/>
    <property type="project" value="UniProtKB-KW"/>
</dbReference>